<feature type="domain" description="Tail specific protease" evidence="13">
    <location>
        <begin position="849"/>
        <end position="1053"/>
    </location>
</feature>
<dbReference type="CDD" id="cd07562">
    <property type="entry name" value="Peptidase_S41_TRI"/>
    <property type="match status" value="1"/>
</dbReference>
<feature type="compositionally biased region" description="Acidic residues" evidence="10">
    <location>
        <begin position="551"/>
        <end position="580"/>
    </location>
</feature>
<keyword evidence="3 7" id="KW-0963">Cytoplasm</keyword>
<evidence type="ECO:0000256" key="4">
    <source>
        <dbReference type="ARBA" id="ARBA00022670"/>
    </source>
</evidence>
<comment type="function">
    <text evidence="7">Degrades oligopeptides.</text>
</comment>
<dbReference type="SMART" id="SM00228">
    <property type="entry name" value="PDZ"/>
    <property type="match status" value="1"/>
</dbReference>
<dbReference type="Gene3D" id="3.30.750.44">
    <property type="match status" value="1"/>
</dbReference>
<dbReference type="PANTHER" id="PTHR43253">
    <property type="entry name" value="TRICORN PROTEASE HOMOLOG 2-RELATED"/>
    <property type="match status" value="1"/>
</dbReference>
<dbReference type="Proteomes" id="UP000184520">
    <property type="component" value="Unassembled WGS sequence"/>
</dbReference>
<evidence type="ECO:0000313" key="15">
    <source>
        <dbReference type="Proteomes" id="UP000184520"/>
    </source>
</evidence>
<dbReference type="PIRSF" id="PIRSF036421">
    <property type="entry name" value="Tricorn_protease"/>
    <property type="match status" value="1"/>
</dbReference>
<dbReference type="SUPFAM" id="SSF69304">
    <property type="entry name" value="Tricorn protease N-terminal domain"/>
    <property type="match status" value="2"/>
</dbReference>
<dbReference type="InterPro" id="IPR005151">
    <property type="entry name" value="Tail-specific_protease"/>
</dbReference>
<dbReference type="STRING" id="634436.SAMN05216361_4023"/>
<dbReference type="SUPFAM" id="SSF52096">
    <property type="entry name" value="ClpP/crotonase"/>
    <property type="match status" value="1"/>
</dbReference>
<dbReference type="InterPro" id="IPR028204">
    <property type="entry name" value="Tricorn_C1"/>
</dbReference>
<keyword evidence="4 7" id="KW-0645">Protease</keyword>
<evidence type="ECO:0000256" key="2">
    <source>
        <dbReference type="ARBA" id="ARBA00008524"/>
    </source>
</evidence>
<comment type="subcellular location">
    <subcellularLocation>
        <location evidence="1 7">Cytoplasm</location>
    </subcellularLocation>
</comment>
<dbReference type="Pfam" id="PF26549">
    <property type="entry name" value="Tricorn_N"/>
    <property type="match status" value="1"/>
</dbReference>
<evidence type="ECO:0000256" key="7">
    <source>
        <dbReference type="PIRNR" id="PIRNR036421"/>
    </source>
</evidence>
<dbReference type="Pfam" id="PF03572">
    <property type="entry name" value="Peptidase_S41"/>
    <property type="match status" value="1"/>
</dbReference>
<dbReference type="RefSeq" id="WP_073324970.1">
    <property type="nucleotide sequence ID" value="NZ_FQWD01000007.1"/>
</dbReference>
<organism evidence="14 15">
    <name type="scientific">Marisediminitalea aggregata</name>
    <dbReference type="NCBI Taxonomy" id="634436"/>
    <lineage>
        <taxon>Bacteria</taxon>
        <taxon>Pseudomonadati</taxon>
        <taxon>Pseudomonadota</taxon>
        <taxon>Gammaproteobacteria</taxon>
        <taxon>Alteromonadales</taxon>
        <taxon>Alteromonadaceae</taxon>
        <taxon>Marisediminitalea</taxon>
    </lineage>
</organism>
<feature type="active site" description="Charge relay system" evidence="8">
    <location>
        <position position="763"/>
    </location>
</feature>
<dbReference type="PANTHER" id="PTHR43253:SF1">
    <property type="entry name" value="TRICORN PROTEASE HOMOLOG 2-RELATED"/>
    <property type="match status" value="1"/>
</dbReference>
<dbReference type="Gene3D" id="2.120.10.60">
    <property type="entry name" value="Tricorn protease N-terminal domain"/>
    <property type="match status" value="1"/>
</dbReference>
<gene>
    <name evidence="14" type="ORF">SAMN05216361_4023</name>
</gene>
<comment type="similarity">
    <text evidence="2 7">Belongs to the peptidase S41B family.</text>
</comment>
<dbReference type="EMBL" id="FQWD01000007">
    <property type="protein sequence ID" value="SHH20727.1"/>
    <property type="molecule type" value="Genomic_DNA"/>
</dbReference>
<dbReference type="InterPro" id="IPR001478">
    <property type="entry name" value="PDZ"/>
</dbReference>
<evidence type="ECO:0000256" key="9">
    <source>
        <dbReference type="PIRSR" id="PIRSR036421-3"/>
    </source>
</evidence>
<evidence type="ECO:0000256" key="1">
    <source>
        <dbReference type="ARBA" id="ARBA00004496"/>
    </source>
</evidence>
<dbReference type="GO" id="GO:0005737">
    <property type="term" value="C:cytoplasm"/>
    <property type="evidence" value="ECO:0007669"/>
    <property type="project" value="UniProtKB-SubCell"/>
</dbReference>
<dbReference type="EC" id="3.4.21.-" evidence="7"/>
<dbReference type="Gene3D" id="3.90.226.10">
    <property type="entry name" value="2-enoyl-CoA Hydratase, Chain A, domain 1"/>
    <property type="match status" value="1"/>
</dbReference>
<dbReference type="Pfam" id="PF14685">
    <property type="entry name" value="PDZ_Tricorn"/>
    <property type="match status" value="1"/>
</dbReference>
<accession>A0A1M5R2V0</accession>
<keyword evidence="6 7" id="KW-0720">Serine protease</keyword>
<dbReference type="SUPFAM" id="SSF50156">
    <property type="entry name" value="PDZ domain-like"/>
    <property type="match status" value="1"/>
</dbReference>
<dbReference type="AlphaFoldDB" id="A0A1M5R2V0"/>
<dbReference type="OrthoDB" id="9758793at2"/>
<evidence type="ECO:0000256" key="8">
    <source>
        <dbReference type="PIRSR" id="PIRSR036421-1"/>
    </source>
</evidence>
<reference evidence="15" key="1">
    <citation type="submission" date="2016-11" db="EMBL/GenBank/DDBJ databases">
        <authorList>
            <person name="Varghese N."/>
            <person name="Submissions S."/>
        </authorList>
    </citation>
    <scope>NUCLEOTIDE SEQUENCE [LARGE SCALE GENOMIC DNA]</scope>
    <source>
        <strain evidence="15">CGMCC 1.8995</strain>
    </source>
</reference>
<dbReference type="Gene3D" id="2.30.42.10">
    <property type="match status" value="1"/>
</dbReference>
<dbReference type="GO" id="GO:0008236">
    <property type="term" value="F:serine-type peptidase activity"/>
    <property type="evidence" value="ECO:0007669"/>
    <property type="project" value="UniProtKB-UniRule"/>
</dbReference>
<dbReference type="Gene3D" id="2.130.10.10">
    <property type="entry name" value="YVTN repeat-like/Quinoprotein amine dehydrogenase"/>
    <property type="match status" value="1"/>
</dbReference>
<dbReference type="InterPro" id="IPR015943">
    <property type="entry name" value="WD40/YVTN_repeat-like_dom_sf"/>
</dbReference>
<dbReference type="InterPro" id="IPR029045">
    <property type="entry name" value="ClpP/crotonase-like_dom_sf"/>
</dbReference>
<keyword evidence="5 7" id="KW-0378">Hydrolase</keyword>
<feature type="signal peptide" evidence="11">
    <location>
        <begin position="1"/>
        <end position="18"/>
    </location>
</feature>
<feature type="site" description="Transition state stabilizer; via amide nitrogen" evidence="9">
    <location>
        <position position="985"/>
    </location>
</feature>
<feature type="domain" description="PDZ" evidence="12">
    <location>
        <begin position="781"/>
        <end position="860"/>
    </location>
</feature>
<dbReference type="GO" id="GO:0006508">
    <property type="term" value="P:proteolysis"/>
    <property type="evidence" value="ECO:0007669"/>
    <property type="project" value="UniProtKB-UniRule"/>
</dbReference>
<evidence type="ECO:0000256" key="10">
    <source>
        <dbReference type="SAM" id="MobiDB-lite"/>
    </source>
</evidence>
<proteinExistence type="inferred from homology"/>
<evidence type="ECO:0000256" key="6">
    <source>
        <dbReference type="ARBA" id="ARBA00022825"/>
    </source>
</evidence>
<evidence type="ECO:0000256" key="3">
    <source>
        <dbReference type="ARBA" id="ARBA00022490"/>
    </source>
</evidence>
<protein>
    <recommendedName>
        <fullName evidence="7">Tricorn protease homolog</fullName>
        <ecNumber evidence="7">3.4.21.-</ecNumber>
    </recommendedName>
</protein>
<dbReference type="InterPro" id="IPR036034">
    <property type="entry name" value="PDZ_sf"/>
</dbReference>
<keyword evidence="15" id="KW-1185">Reference proteome</keyword>
<evidence type="ECO:0000259" key="13">
    <source>
        <dbReference type="SMART" id="SM00245"/>
    </source>
</evidence>
<evidence type="ECO:0000259" key="12">
    <source>
        <dbReference type="SMART" id="SM00228"/>
    </source>
</evidence>
<sequence>MRLITLVTLLGLSAGSLANTDYYRDPSLHNDTLTFTAEGDIWVYQLGQQSATRLTTHPAEERESAISPDGKSIAFVANYEGTNEVYVMPVNGGSAKRISFENSAVKVHGWTPEGNVVFATMSRVGPTGNWTLKTVDPNTLISTTLPVADAVEGVVDNSNELYFVQFGLQVSNDNARYYRGGAQGELWRFDLNDDREASLLTGDHDASVREPMRWQDTLYFISNENGNDNIWQMTLSGKRKKAITDFSDYPVRDASLSNGKIAFQHGADIKVLDLRDNSITTLPIHLTSDFPHKRDKWLTTPTKYMTNVGFSGEQKQAVITARGHIAVASSDGRRLKPISTPAQSRSRKAILSHDGKWVYAINDASGEMEIWQFAADGSDEQKQLTQDATVSRWNLVLSPDGKYIAHDDFNGDLWLLNLETLENRKVFEGQSEMSPYANVVWSRDSRLLALTVNTQGNQRSRLYLLDTQTDDGVLLTSDKYNSYSPAFSANGDWLYFLSDRAFTPTTRSPWGDRNMGTSFDNKTLIYAYALKQDAEFPFQQPNELAMLKDEPESDDAEPESEETAAEDNSEDEATETEDTAPETVVDWQGLSERLWQVPAKADNYTQLRANNKYLFVSQREGTGNKTALKAIRLSPKNETSTVVSPITGFDMSPDGKQLLVLKPSSNNDQIYVVPAGKKFPSDSKPFRMNVKDWQLRISPEQEWQQLFHDAWLMHRDFFYDKAMRGVDWSQAKAKYAPLLARITDRYELNDVLAQLIGELNVLHSQVYGGDVPDTPDRPKPASLGAMLTQTEQGVVIEHIYQYDTELPANASPLQKPGTNAQNGDIIQAINGREVKDIQAVHNALLNQAGKQVVLTLLRDGESHHTVTYPISNGQAFRLRYQDWVTSNRKKVTAQDDDIGYMHIYAMGSNDVSEFAREFYAANQKGGLIIDVRRNRGGNIDSWLIEKLLRRVWMFWTIGNADPSTNMQQTFRGHLVVLADQYTYSDGETFTAAVKSLELGPVIGKQTAGAGIWLRGLNRLADNGMARVAELPVFDMEGNWVVEGHGVSPNVEVDNLPHATFNGQDAQLEAAVKYLKKQLRKKPVKPLKPKAYPAVDETAKDVK</sequence>
<name>A0A1M5R2V0_9ALTE</name>
<keyword evidence="11" id="KW-0732">Signal</keyword>
<evidence type="ECO:0000313" key="14">
    <source>
        <dbReference type="EMBL" id="SHH20727.1"/>
    </source>
</evidence>
<dbReference type="Pfam" id="PF14684">
    <property type="entry name" value="Tricorn_C1"/>
    <property type="match status" value="1"/>
</dbReference>
<feature type="region of interest" description="Disordered" evidence="10">
    <location>
        <begin position="549"/>
        <end position="583"/>
    </location>
</feature>
<dbReference type="InterPro" id="IPR029414">
    <property type="entry name" value="Tricorn_PDZ"/>
</dbReference>
<dbReference type="SMART" id="SM00245">
    <property type="entry name" value="TSPc"/>
    <property type="match status" value="1"/>
</dbReference>
<feature type="active site" description="Charge relay system" evidence="8">
    <location>
        <position position="1042"/>
    </location>
</feature>
<dbReference type="Pfam" id="PF26550">
    <property type="entry name" value="Tricorn_2nd"/>
    <property type="match status" value="1"/>
</dbReference>
<dbReference type="InterPro" id="IPR012393">
    <property type="entry name" value="Tricorn_protease"/>
</dbReference>
<feature type="chain" id="PRO_5012997043" description="Tricorn protease homolog" evidence="11">
    <location>
        <begin position="19"/>
        <end position="1102"/>
    </location>
</feature>
<evidence type="ECO:0000256" key="11">
    <source>
        <dbReference type="SAM" id="SignalP"/>
    </source>
</evidence>
<feature type="active site" description="Nucleophile" evidence="8">
    <location>
        <position position="984"/>
    </location>
</feature>
<evidence type="ECO:0000256" key="5">
    <source>
        <dbReference type="ARBA" id="ARBA00022801"/>
    </source>
</evidence>